<comment type="caution">
    <text evidence="1">The sequence shown here is derived from an EMBL/GenBank/DDBJ whole genome shotgun (WGS) entry which is preliminary data.</text>
</comment>
<dbReference type="Proteomes" id="UP000799755">
    <property type="component" value="Unassembled WGS sequence"/>
</dbReference>
<dbReference type="EMBL" id="MU003501">
    <property type="protein sequence ID" value="KAF2472660.1"/>
    <property type="molecule type" value="Genomic_DNA"/>
</dbReference>
<evidence type="ECO:0000313" key="2">
    <source>
        <dbReference type="Proteomes" id="UP000799755"/>
    </source>
</evidence>
<organism evidence="1 2">
    <name type="scientific">Lindgomyces ingoldianus</name>
    <dbReference type="NCBI Taxonomy" id="673940"/>
    <lineage>
        <taxon>Eukaryota</taxon>
        <taxon>Fungi</taxon>
        <taxon>Dikarya</taxon>
        <taxon>Ascomycota</taxon>
        <taxon>Pezizomycotina</taxon>
        <taxon>Dothideomycetes</taxon>
        <taxon>Pleosporomycetidae</taxon>
        <taxon>Pleosporales</taxon>
        <taxon>Lindgomycetaceae</taxon>
        <taxon>Lindgomyces</taxon>
    </lineage>
</organism>
<accession>A0ACB6R1K3</accession>
<keyword evidence="2" id="KW-1185">Reference proteome</keyword>
<protein>
    <submittedName>
        <fullName evidence="1">Uncharacterized protein</fullName>
    </submittedName>
</protein>
<gene>
    <name evidence="1" type="ORF">BDR25DRAFT_352970</name>
</gene>
<proteinExistence type="predicted"/>
<evidence type="ECO:0000313" key="1">
    <source>
        <dbReference type="EMBL" id="KAF2472660.1"/>
    </source>
</evidence>
<sequence length="562" mass="62348">MLVFVVPLTVSSKTSLRLLPTMPTPTIPCPCQRGGVDSDSTSERFYTQFETVLGNSWNIYFPSAPWRLYWVYDIYLAMKFSTITAISLASLVIVLLWCLFVVIIFRNWPQDSIESKAKHTGDRGSTTSSTISSASHSFRYKCGDPEIGEGQLQNASSAGEKIRDPSRGQDGVESDTNRGSGIHSFAGRAYEDMESGPLPTPYGNSDLTTHESFGLEEPFVTSDPATPESPPRPSLALCPESPSSSYYLVMDIHLTPSESSRTPRTIEELEPQTGSHRPSHSSTFLKRAHGKYAAGFQSPHYSVASSSSQITSIKYADDLVHHRLTGHTVHLPPDWARQHIRNGIRPRPVDRPVRPTTTAENVADWRTRVINDGEAITPRRLRDTERDKSGFGRGDEETQETKIKIVVSSPAQCMAYLHSEIECPILNECATCLPSGSSRKKNDGPGKFVVTVRLYRFADYEQHKQYSMIQRKHDENEGERYSHHAVEDAEQHRDDGWVIGDAGHIVRRMILFGESCGVRNSITGDGVGFHGLRKGPSLLEPAKTGLKLNVLENVWEGAGTVS</sequence>
<name>A0ACB6R1K3_9PLEO</name>
<reference evidence="1" key="1">
    <citation type="journal article" date="2020" name="Stud. Mycol.">
        <title>101 Dothideomycetes genomes: a test case for predicting lifestyles and emergence of pathogens.</title>
        <authorList>
            <person name="Haridas S."/>
            <person name="Albert R."/>
            <person name="Binder M."/>
            <person name="Bloem J."/>
            <person name="Labutti K."/>
            <person name="Salamov A."/>
            <person name="Andreopoulos B."/>
            <person name="Baker S."/>
            <person name="Barry K."/>
            <person name="Bills G."/>
            <person name="Bluhm B."/>
            <person name="Cannon C."/>
            <person name="Castanera R."/>
            <person name="Culley D."/>
            <person name="Daum C."/>
            <person name="Ezra D."/>
            <person name="Gonzalez J."/>
            <person name="Henrissat B."/>
            <person name="Kuo A."/>
            <person name="Liang C."/>
            <person name="Lipzen A."/>
            <person name="Lutzoni F."/>
            <person name="Magnuson J."/>
            <person name="Mondo S."/>
            <person name="Nolan M."/>
            <person name="Ohm R."/>
            <person name="Pangilinan J."/>
            <person name="Park H.-J."/>
            <person name="Ramirez L."/>
            <person name="Alfaro M."/>
            <person name="Sun H."/>
            <person name="Tritt A."/>
            <person name="Yoshinaga Y."/>
            <person name="Zwiers L.-H."/>
            <person name="Turgeon B."/>
            <person name="Goodwin S."/>
            <person name="Spatafora J."/>
            <person name="Crous P."/>
            <person name="Grigoriev I."/>
        </authorList>
    </citation>
    <scope>NUCLEOTIDE SEQUENCE</scope>
    <source>
        <strain evidence="1">ATCC 200398</strain>
    </source>
</reference>